<dbReference type="OrthoDB" id="9780217at2"/>
<proteinExistence type="predicted"/>
<dbReference type="PANTHER" id="PTHR10188">
    <property type="entry name" value="L-ASPARAGINASE"/>
    <property type="match status" value="1"/>
</dbReference>
<dbReference type="PhylomeDB" id="A0A0H3C578"/>
<dbReference type="GO" id="GO:0008233">
    <property type="term" value="F:peptidase activity"/>
    <property type="evidence" value="ECO:0007669"/>
    <property type="project" value="UniProtKB-KW"/>
</dbReference>
<keyword evidence="1" id="KW-0645">Protease</keyword>
<feature type="binding site" evidence="6">
    <location>
        <begin position="190"/>
        <end position="193"/>
    </location>
    <ligand>
        <name>substrate</name>
    </ligand>
</feature>
<dbReference type="CDD" id="cd04701">
    <property type="entry name" value="Asparaginase_2"/>
    <property type="match status" value="1"/>
</dbReference>
<dbReference type="FunFam" id="3.60.20.30:FF:000001">
    <property type="entry name" value="Isoaspartyl peptidase/L-asparaginase"/>
    <property type="match status" value="1"/>
</dbReference>
<feature type="binding site" evidence="6">
    <location>
        <begin position="212"/>
        <end position="215"/>
    </location>
    <ligand>
        <name>substrate</name>
    </ligand>
</feature>
<dbReference type="SUPFAM" id="SSF56235">
    <property type="entry name" value="N-terminal nucleophile aminohydrolases (Ntn hydrolases)"/>
    <property type="match status" value="1"/>
</dbReference>
<name>A0A0H3C578_CAUVN</name>
<dbReference type="AlphaFoldDB" id="A0A0H3C578"/>
<keyword evidence="9" id="KW-1185">Reference proteome</keyword>
<evidence type="ECO:0000256" key="1">
    <source>
        <dbReference type="ARBA" id="ARBA00022670"/>
    </source>
</evidence>
<dbReference type="EMBL" id="CP001340">
    <property type="protein sequence ID" value="ACL93563.1"/>
    <property type="molecule type" value="Genomic_DNA"/>
</dbReference>
<keyword evidence="2 8" id="KW-0378">Hydrolase</keyword>
<evidence type="ECO:0000256" key="2">
    <source>
        <dbReference type="ARBA" id="ARBA00022801"/>
    </source>
</evidence>
<dbReference type="Gene3D" id="3.60.20.30">
    <property type="entry name" value="(Glycosyl)asparaginase"/>
    <property type="match status" value="1"/>
</dbReference>
<evidence type="ECO:0000256" key="3">
    <source>
        <dbReference type="ARBA" id="ARBA00022813"/>
    </source>
</evidence>
<dbReference type="GeneID" id="7332350"/>
<evidence type="ECO:0000313" key="9">
    <source>
        <dbReference type="Proteomes" id="UP000001364"/>
    </source>
</evidence>
<dbReference type="KEGG" id="ccs:CCNA_00096"/>
<dbReference type="PANTHER" id="PTHR10188:SF6">
    <property type="entry name" value="N(4)-(BETA-N-ACETYLGLUCOSAMINYL)-L-ASPARAGINASE"/>
    <property type="match status" value="1"/>
</dbReference>
<sequence length="292" mass="29463">MSNKRFSLALHGGAGAKRGHDYGVEIAHMRGLVEAARDRLAAGAGALDVAVETVVGLEASGLYIAGKGASPNADGEYELDASLMDGATLRAGSVAALQGFKSPILAARAVMEHTPHVMLAGQGAIAFAREQGLETVEDPDAWFTRAGAFEDNHPPDALPTGTVGCVVRDGEGRLAAATSTAGVFGKRPGRVGDSPIIGAGAWADGHAAVSCTGQGEYFIRAAVAAQIAHRVRFGGEALDAAAQAAIDSVAALGGHGGLIAVDRDGNIAMPFVSSGLKRAALMPDGTIVSAAF</sequence>
<dbReference type="Pfam" id="PF01112">
    <property type="entry name" value="Asparaginase_2"/>
    <property type="match status" value="1"/>
</dbReference>
<dbReference type="Proteomes" id="UP000001364">
    <property type="component" value="Chromosome"/>
</dbReference>
<dbReference type="RefSeq" id="WP_010917986.1">
    <property type="nucleotide sequence ID" value="NC_011916.1"/>
</dbReference>
<feature type="site" description="Cleavage; by autolysis" evidence="7">
    <location>
        <begin position="161"/>
        <end position="162"/>
    </location>
</feature>
<organism evidence="8 9">
    <name type="scientific">Caulobacter vibrioides (strain NA1000 / CB15N)</name>
    <name type="common">Caulobacter crescentus</name>
    <dbReference type="NCBI Taxonomy" id="565050"/>
    <lineage>
        <taxon>Bacteria</taxon>
        <taxon>Pseudomonadati</taxon>
        <taxon>Pseudomonadota</taxon>
        <taxon>Alphaproteobacteria</taxon>
        <taxon>Caulobacterales</taxon>
        <taxon>Caulobacteraceae</taxon>
        <taxon>Caulobacter</taxon>
    </lineage>
</organism>
<dbReference type="InterPro" id="IPR029055">
    <property type="entry name" value="Ntn_hydrolases_N"/>
</dbReference>
<dbReference type="HOGENOM" id="CLU_021603_1_0_5"/>
<gene>
    <name evidence="8" type="ordered locus">CCNA_00096</name>
</gene>
<dbReference type="InterPro" id="IPR000246">
    <property type="entry name" value="Peptidase_T2"/>
</dbReference>
<dbReference type="RefSeq" id="YP_002515471.1">
    <property type="nucleotide sequence ID" value="NC_011916.1"/>
</dbReference>
<evidence type="ECO:0000313" key="8">
    <source>
        <dbReference type="EMBL" id="ACL93563.1"/>
    </source>
</evidence>
<feature type="active site" description="Nucleophile" evidence="5">
    <location>
        <position position="162"/>
    </location>
</feature>
<evidence type="ECO:0000256" key="6">
    <source>
        <dbReference type="PIRSR" id="PIRSR600246-2"/>
    </source>
</evidence>
<evidence type="ECO:0000256" key="4">
    <source>
        <dbReference type="ARBA" id="ARBA00069124"/>
    </source>
</evidence>
<protein>
    <recommendedName>
        <fullName evidence="4">Isoaspartyl peptidase</fullName>
    </recommendedName>
</protein>
<keyword evidence="3" id="KW-0068">Autocatalytic cleavage</keyword>
<evidence type="ECO:0000256" key="7">
    <source>
        <dbReference type="PIRSR" id="PIRSR600246-3"/>
    </source>
</evidence>
<accession>A0A0H3C578</accession>
<dbReference type="SMR" id="A0A0H3C578"/>
<dbReference type="PATRIC" id="fig|565050.3.peg.96"/>
<reference evidence="8 9" key="1">
    <citation type="journal article" date="2010" name="J. Bacteriol.">
        <title>The genetic basis of laboratory adaptation in Caulobacter crescentus.</title>
        <authorList>
            <person name="Marks M.E."/>
            <person name="Castro-Rojas C.M."/>
            <person name="Teiling C."/>
            <person name="Du L."/>
            <person name="Kapatral V."/>
            <person name="Walunas T.L."/>
            <person name="Crosson S."/>
        </authorList>
    </citation>
    <scope>NUCLEOTIDE SEQUENCE [LARGE SCALE GENOMIC DNA]</scope>
    <source>
        <strain evidence="9">NA1000 / CB15N</strain>
    </source>
</reference>
<dbReference type="GO" id="GO:0006508">
    <property type="term" value="P:proteolysis"/>
    <property type="evidence" value="ECO:0007669"/>
    <property type="project" value="UniProtKB-KW"/>
</dbReference>
<evidence type="ECO:0000256" key="5">
    <source>
        <dbReference type="PIRSR" id="PIRSR600246-1"/>
    </source>
</evidence>
<dbReference type="GO" id="GO:0016811">
    <property type="term" value="F:hydrolase activity, acting on carbon-nitrogen (but not peptide) bonds, in linear amides"/>
    <property type="evidence" value="ECO:0007669"/>
    <property type="project" value="UniProtKB-ARBA"/>
</dbReference>